<keyword evidence="3" id="KW-1185">Reference proteome</keyword>
<gene>
    <name evidence="2" type="ORF">DPMN_170248</name>
</gene>
<dbReference type="Gene3D" id="3.40.50.300">
    <property type="entry name" value="P-loop containing nucleotide triphosphate hydrolases"/>
    <property type="match status" value="1"/>
</dbReference>
<sequence length="872" mass="101379">MALSPGPVGFLPTQIHPWDYLMRRLCEELNDEEKEYLMQFYIRDGEVPGSFETLVAERIGKDIDSAEQLKRYLKGQYGGQGSFSWSEKIEGYIRDLQEYIHHYEIKPTTTFIGRDADVNKVCRDLEDYRNLGLIVHGFGGQGKSCLANQVCHKFQEKGWLVLKIDLRNVTHTSDVLKTLLLKLKQPFPTCEHVDLLMKILVKGLHAIKHKTLFCLDDCDKIFQNQYEHELFQDAFYSLFHAQVDAQVRILITTREKVPEKPGEDKLFAQHHLMPLVLEDGVDLLKCCSGMTFEVDKAEEIVHKCACSPMAIKMVSTMLKEGKFTTDHLIFHLNMDKNVSKGLGVRSIIEETITNLDPLERNALAAMSVFQASPFEFGAVEKILQNICHNTGTCMSVLQRLHDSNLLEVESRHKSERKCTYSLHPLVYQYLSEQIKSEAYTIAVQNFVEYYEKLIGRIMRGMNTRYWKGRWLLETNKIHIMKFYSIMADEPELLRPMKSKFSPIELLIKKHLSDLSDLMISNVMKRRIFTSETKRAQKAKNDDAFIFWMVEEADVFNLLHDQPDIALQMLEKLSEGRYAALRGLHADPFYNKLVHSLFHKVKGLAKWKKLQYQSAMEHLNLSVCFLQKIEPLPQDFICKVWCFIGEMHIEIGDFQTAYDVLQTSFEALTDILHNNAKPSKQSEQSYELHLAIPKHYYLFALIEFKKALLEPDPKEKTSLFSNAKQKLGKGMKLDEALKIDYLDCYYTKMKLLADIYVEEGQIDKAYQDALFVLDQRREILQPPHKNYTESVYQVARICMLQGKKCALEGKQDEAKDQYKTSVCRFSEMIDHHLKQGHIPREHELYKNIRRDHIRAAECLGDQKETRKVLKFYK</sequence>
<dbReference type="PANTHER" id="PTHR47691:SF3">
    <property type="entry name" value="HTH-TYPE TRANSCRIPTIONAL REGULATOR RV0890C-RELATED"/>
    <property type="match status" value="1"/>
</dbReference>
<dbReference type="GO" id="GO:0043531">
    <property type="term" value="F:ADP binding"/>
    <property type="evidence" value="ECO:0007669"/>
    <property type="project" value="InterPro"/>
</dbReference>
<dbReference type="InterPro" id="IPR011990">
    <property type="entry name" value="TPR-like_helical_dom_sf"/>
</dbReference>
<dbReference type="Proteomes" id="UP000828390">
    <property type="component" value="Unassembled WGS sequence"/>
</dbReference>
<name>A0A9D4DVU2_DREPO</name>
<dbReference type="Pfam" id="PF00931">
    <property type="entry name" value="NB-ARC"/>
    <property type="match status" value="1"/>
</dbReference>
<reference evidence="2" key="2">
    <citation type="submission" date="2020-11" db="EMBL/GenBank/DDBJ databases">
        <authorList>
            <person name="McCartney M.A."/>
            <person name="Auch B."/>
            <person name="Kono T."/>
            <person name="Mallez S."/>
            <person name="Becker A."/>
            <person name="Gohl D.M."/>
            <person name="Silverstein K.A.T."/>
            <person name="Koren S."/>
            <person name="Bechman K.B."/>
            <person name="Herman A."/>
            <person name="Abrahante J.E."/>
            <person name="Garbe J."/>
        </authorList>
    </citation>
    <scope>NUCLEOTIDE SEQUENCE</scope>
    <source>
        <strain evidence="2">Duluth1</strain>
        <tissue evidence="2">Whole animal</tissue>
    </source>
</reference>
<protein>
    <recommendedName>
        <fullName evidence="1">NB-ARC domain-containing protein</fullName>
    </recommendedName>
</protein>
<evidence type="ECO:0000313" key="2">
    <source>
        <dbReference type="EMBL" id="KAH3769002.1"/>
    </source>
</evidence>
<proteinExistence type="predicted"/>
<reference evidence="2" key="1">
    <citation type="journal article" date="2019" name="bioRxiv">
        <title>The Genome of the Zebra Mussel, Dreissena polymorpha: A Resource for Invasive Species Research.</title>
        <authorList>
            <person name="McCartney M.A."/>
            <person name="Auch B."/>
            <person name="Kono T."/>
            <person name="Mallez S."/>
            <person name="Zhang Y."/>
            <person name="Obille A."/>
            <person name="Becker A."/>
            <person name="Abrahante J.E."/>
            <person name="Garbe J."/>
            <person name="Badalamenti J.P."/>
            <person name="Herman A."/>
            <person name="Mangelson H."/>
            <person name="Liachko I."/>
            <person name="Sullivan S."/>
            <person name="Sone E.D."/>
            <person name="Koren S."/>
            <person name="Silverstein K.A.T."/>
            <person name="Beckman K.B."/>
            <person name="Gohl D.M."/>
        </authorList>
    </citation>
    <scope>NUCLEOTIDE SEQUENCE</scope>
    <source>
        <strain evidence="2">Duluth1</strain>
        <tissue evidence="2">Whole animal</tissue>
    </source>
</reference>
<dbReference type="AlphaFoldDB" id="A0A9D4DVU2"/>
<evidence type="ECO:0000313" key="3">
    <source>
        <dbReference type="Proteomes" id="UP000828390"/>
    </source>
</evidence>
<dbReference type="PANTHER" id="PTHR47691">
    <property type="entry name" value="REGULATOR-RELATED"/>
    <property type="match status" value="1"/>
</dbReference>
<dbReference type="SUPFAM" id="SSF52540">
    <property type="entry name" value="P-loop containing nucleoside triphosphate hydrolases"/>
    <property type="match status" value="1"/>
</dbReference>
<dbReference type="InterPro" id="IPR002182">
    <property type="entry name" value="NB-ARC"/>
</dbReference>
<accession>A0A9D4DVU2</accession>
<organism evidence="2 3">
    <name type="scientific">Dreissena polymorpha</name>
    <name type="common">Zebra mussel</name>
    <name type="synonym">Mytilus polymorpha</name>
    <dbReference type="NCBI Taxonomy" id="45954"/>
    <lineage>
        <taxon>Eukaryota</taxon>
        <taxon>Metazoa</taxon>
        <taxon>Spiralia</taxon>
        <taxon>Lophotrochozoa</taxon>
        <taxon>Mollusca</taxon>
        <taxon>Bivalvia</taxon>
        <taxon>Autobranchia</taxon>
        <taxon>Heteroconchia</taxon>
        <taxon>Euheterodonta</taxon>
        <taxon>Imparidentia</taxon>
        <taxon>Neoheterodontei</taxon>
        <taxon>Myida</taxon>
        <taxon>Dreissenoidea</taxon>
        <taxon>Dreissenidae</taxon>
        <taxon>Dreissena</taxon>
    </lineage>
</organism>
<comment type="caution">
    <text evidence="2">The sequence shown here is derived from an EMBL/GenBank/DDBJ whole genome shotgun (WGS) entry which is preliminary data.</text>
</comment>
<feature type="domain" description="NB-ARC" evidence="1">
    <location>
        <begin position="115"/>
        <end position="283"/>
    </location>
</feature>
<dbReference type="InterPro" id="IPR027417">
    <property type="entry name" value="P-loop_NTPase"/>
</dbReference>
<evidence type="ECO:0000259" key="1">
    <source>
        <dbReference type="Pfam" id="PF00931"/>
    </source>
</evidence>
<dbReference type="SUPFAM" id="SSF48452">
    <property type="entry name" value="TPR-like"/>
    <property type="match status" value="1"/>
</dbReference>
<feature type="non-terminal residue" evidence="2">
    <location>
        <position position="872"/>
    </location>
</feature>
<dbReference type="EMBL" id="JAIWYP010000009">
    <property type="protein sequence ID" value="KAH3769002.1"/>
    <property type="molecule type" value="Genomic_DNA"/>
</dbReference>